<keyword evidence="3" id="KW-0808">Transferase</keyword>
<dbReference type="Pfam" id="PF00581">
    <property type="entry name" value="Rhodanese"/>
    <property type="match status" value="2"/>
</dbReference>
<dbReference type="GO" id="GO:0004792">
    <property type="term" value="F:thiosulfate-cyanide sulfurtransferase activity"/>
    <property type="evidence" value="ECO:0007669"/>
    <property type="project" value="InterPro"/>
</dbReference>
<evidence type="ECO:0000259" key="2">
    <source>
        <dbReference type="PROSITE" id="PS50206"/>
    </source>
</evidence>
<dbReference type="KEGG" id="nwr:E3U44_10380"/>
<dbReference type="Gene3D" id="3.40.250.10">
    <property type="entry name" value="Rhodanese-like domain"/>
    <property type="match status" value="2"/>
</dbReference>
<protein>
    <submittedName>
        <fullName evidence="3">Sulfurtransferase</fullName>
    </submittedName>
</protein>
<sequence>MAMFPMLLQPDELERRLNDQNLLIIDLCSEESYLSRHVPGAVHLDYAHIVTARPPVMGLLPDEHRLSRVLSHLGFTPESHVIAYDAEGNGRASRLLWTLEELGHEHFSLLDGGLKAWLIEGHPLKEGWENRPSSHFHGHYQGKKVADKDYLLAHLLDPNVVILDARSPAEYHGEYVRAQRGGHIPGAVNFEWTRAIDQERNLRFKSMDELRSSLEALGVTPDKEIICHCQTHHRSAHTCMVLKYLGYPRIRGYPGSWSEWGNDPDTPIEV</sequence>
<dbReference type="PANTHER" id="PTHR43855">
    <property type="entry name" value="THIOSULFATE SULFURTRANSFERASE"/>
    <property type="match status" value="1"/>
</dbReference>
<dbReference type="RefSeq" id="WP_134358065.1">
    <property type="nucleotide sequence ID" value="NZ_CP038033.1"/>
</dbReference>
<evidence type="ECO:0000256" key="1">
    <source>
        <dbReference type="ARBA" id="ARBA00022737"/>
    </source>
</evidence>
<dbReference type="SUPFAM" id="SSF52821">
    <property type="entry name" value="Rhodanese/Cell cycle control phosphatase"/>
    <property type="match status" value="2"/>
</dbReference>
<proteinExistence type="predicted"/>
<evidence type="ECO:0000313" key="3">
    <source>
        <dbReference type="EMBL" id="QBQ54874.1"/>
    </source>
</evidence>
<dbReference type="AlphaFoldDB" id="A0A4P7C0G2"/>
<dbReference type="CDD" id="cd01448">
    <property type="entry name" value="TST_Repeat_1"/>
    <property type="match status" value="1"/>
</dbReference>
<dbReference type="PANTHER" id="PTHR43855:SF1">
    <property type="entry name" value="THIOSULFATE SULFURTRANSFERASE"/>
    <property type="match status" value="1"/>
</dbReference>
<accession>A0A4P7C0G2</accession>
<dbReference type="InterPro" id="IPR036873">
    <property type="entry name" value="Rhodanese-like_dom_sf"/>
</dbReference>
<gene>
    <name evidence="3" type="ORF">E3U44_10380</name>
</gene>
<dbReference type="InterPro" id="IPR001307">
    <property type="entry name" value="Thiosulphate_STrfase_CS"/>
</dbReference>
<reference evidence="3 4" key="1">
    <citation type="submission" date="2019-03" db="EMBL/GenBank/DDBJ databases">
        <title>The genome sequence of Nitrosococcus wardiae strain D1FHST reveals the archetypal metabolic capacity of ammonia-oxidizing Gammaproteobacteria.</title>
        <authorList>
            <person name="Wang L."/>
            <person name="Lim C.K."/>
            <person name="Hanson T.E."/>
            <person name="Dang H."/>
            <person name="Klotz M.G."/>
        </authorList>
    </citation>
    <scope>NUCLEOTIDE SEQUENCE [LARGE SCALE GENOMIC DNA]</scope>
    <source>
        <strain evidence="3 4">D1FHS</strain>
    </source>
</reference>
<dbReference type="InterPro" id="IPR001763">
    <property type="entry name" value="Rhodanese-like_dom"/>
</dbReference>
<name>A0A4P7C0G2_9GAMM</name>
<dbReference type="SMART" id="SM00450">
    <property type="entry name" value="RHOD"/>
    <property type="match status" value="2"/>
</dbReference>
<organism evidence="3 4">
    <name type="scientific">Nitrosococcus wardiae</name>
    <dbReference type="NCBI Taxonomy" id="1814290"/>
    <lineage>
        <taxon>Bacteria</taxon>
        <taxon>Pseudomonadati</taxon>
        <taxon>Pseudomonadota</taxon>
        <taxon>Gammaproteobacteria</taxon>
        <taxon>Chromatiales</taxon>
        <taxon>Chromatiaceae</taxon>
        <taxon>Nitrosococcus</taxon>
    </lineage>
</organism>
<dbReference type="PROSITE" id="PS50206">
    <property type="entry name" value="RHODANESE_3"/>
    <property type="match status" value="2"/>
</dbReference>
<dbReference type="Proteomes" id="UP000294325">
    <property type="component" value="Chromosome"/>
</dbReference>
<dbReference type="PROSITE" id="PS00380">
    <property type="entry name" value="RHODANESE_1"/>
    <property type="match status" value="1"/>
</dbReference>
<dbReference type="InterPro" id="IPR051126">
    <property type="entry name" value="Thiosulfate_sulfurtransferase"/>
</dbReference>
<dbReference type="EMBL" id="CP038033">
    <property type="protein sequence ID" value="QBQ54874.1"/>
    <property type="molecule type" value="Genomic_DNA"/>
</dbReference>
<evidence type="ECO:0000313" key="4">
    <source>
        <dbReference type="Proteomes" id="UP000294325"/>
    </source>
</evidence>
<dbReference type="OrthoDB" id="9781034at2"/>
<keyword evidence="4" id="KW-1185">Reference proteome</keyword>
<feature type="domain" description="Rhodanese" evidence="2">
    <location>
        <begin position="18"/>
        <end position="126"/>
    </location>
</feature>
<feature type="domain" description="Rhodanese" evidence="2">
    <location>
        <begin position="156"/>
        <end position="269"/>
    </location>
</feature>
<dbReference type="CDD" id="cd01449">
    <property type="entry name" value="TST_Repeat_2"/>
    <property type="match status" value="1"/>
</dbReference>
<keyword evidence="1" id="KW-0677">Repeat</keyword>